<proteinExistence type="predicted"/>
<evidence type="ECO:0000256" key="1">
    <source>
        <dbReference type="SAM" id="MobiDB-lite"/>
    </source>
</evidence>
<comment type="caution">
    <text evidence="2">The sequence shown here is derived from an EMBL/GenBank/DDBJ whole genome shotgun (WGS) entry which is preliminary data.</text>
</comment>
<name>A0AAV4R1N6_9ARAC</name>
<organism evidence="2 3">
    <name type="scientific">Caerostris darwini</name>
    <dbReference type="NCBI Taxonomy" id="1538125"/>
    <lineage>
        <taxon>Eukaryota</taxon>
        <taxon>Metazoa</taxon>
        <taxon>Ecdysozoa</taxon>
        <taxon>Arthropoda</taxon>
        <taxon>Chelicerata</taxon>
        <taxon>Arachnida</taxon>
        <taxon>Araneae</taxon>
        <taxon>Araneomorphae</taxon>
        <taxon>Entelegynae</taxon>
        <taxon>Araneoidea</taxon>
        <taxon>Araneidae</taxon>
        <taxon>Caerostris</taxon>
    </lineage>
</organism>
<dbReference type="AlphaFoldDB" id="A0AAV4R1N6"/>
<accession>A0AAV4R1N6</accession>
<dbReference type="EMBL" id="BPLQ01005651">
    <property type="protein sequence ID" value="GIY16223.1"/>
    <property type="molecule type" value="Genomic_DNA"/>
</dbReference>
<dbReference type="Proteomes" id="UP001054837">
    <property type="component" value="Unassembled WGS sequence"/>
</dbReference>
<evidence type="ECO:0000313" key="2">
    <source>
        <dbReference type="EMBL" id="GIY16223.1"/>
    </source>
</evidence>
<keyword evidence="3" id="KW-1185">Reference proteome</keyword>
<reference evidence="2 3" key="1">
    <citation type="submission" date="2021-06" db="EMBL/GenBank/DDBJ databases">
        <title>Caerostris darwini draft genome.</title>
        <authorList>
            <person name="Kono N."/>
            <person name="Arakawa K."/>
        </authorList>
    </citation>
    <scope>NUCLEOTIDE SEQUENCE [LARGE SCALE GENOMIC DNA]</scope>
</reference>
<gene>
    <name evidence="2" type="ORF">CDAR_580621</name>
</gene>
<protein>
    <submittedName>
        <fullName evidence="2">Uncharacterized protein</fullName>
    </submittedName>
</protein>
<feature type="region of interest" description="Disordered" evidence="1">
    <location>
        <begin position="68"/>
        <end position="89"/>
    </location>
</feature>
<evidence type="ECO:0000313" key="3">
    <source>
        <dbReference type="Proteomes" id="UP001054837"/>
    </source>
</evidence>
<sequence length="89" mass="10366">MQAFQAAISVIRIDSYIVKGQNDRYPRIYRLDYETFHSQEKANPQKDLADVNLRRLLNLDRGRRLKTLTFQTSAKTPAKNKRSAPKDTL</sequence>